<dbReference type="GO" id="GO:0006281">
    <property type="term" value="P:DNA repair"/>
    <property type="evidence" value="ECO:0007669"/>
    <property type="project" value="UniProtKB-KW"/>
</dbReference>
<keyword evidence="2 5" id="KW-0378">Hydrolase</keyword>
<dbReference type="AlphaFoldDB" id="A0A6J4PRU5"/>
<sequence length="206" mass="21869">MPVALPAHLSASRLVELAADPAAVALAVRRPVPTAPHPAARRGTAFHAWLEERFRADTLVDLDDVPGASDEDDAADERLEQLQAAFLASEWAERTPLAVEVDLETLVAGLVVRCRVDAVFPARSGPSGAVDVVDWKSGAPPTGERARHAAVQLAVYRLAWSRLHGVPLQHVGAAFFYAATGQTRRPADLLDEAGLEALVTGLPTAP</sequence>
<keyword evidence="2 5" id="KW-0067">ATP-binding</keyword>
<reference evidence="5" key="1">
    <citation type="submission" date="2020-02" db="EMBL/GenBank/DDBJ databases">
        <authorList>
            <person name="Meier V. D."/>
        </authorList>
    </citation>
    <scope>NUCLEOTIDE SEQUENCE</scope>
    <source>
        <strain evidence="5">AVDCRST_MAG35</strain>
    </source>
</reference>
<evidence type="ECO:0000256" key="3">
    <source>
        <dbReference type="ARBA" id="ARBA00023204"/>
    </source>
</evidence>
<dbReference type="EMBL" id="CADCUY010000433">
    <property type="protein sequence ID" value="CAA9421801.1"/>
    <property type="molecule type" value="Genomic_DNA"/>
</dbReference>
<keyword evidence="2 5" id="KW-0347">Helicase</keyword>
<dbReference type="InterPro" id="IPR011604">
    <property type="entry name" value="PDDEXK-like_dom_sf"/>
</dbReference>
<accession>A0A6J4PRU5</accession>
<dbReference type="Gene3D" id="3.90.320.10">
    <property type="match status" value="1"/>
</dbReference>
<evidence type="ECO:0000256" key="2">
    <source>
        <dbReference type="ARBA" id="ARBA00022806"/>
    </source>
</evidence>
<name>A0A6J4PRU5_9ACTN</name>
<evidence type="ECO:0000259" key="4">
    <source>
        <dbReference type="Pfam" id="PF12705"/>
    </source>
</evidence>
<dbReference type="GO" id="GO:0004386">
    <property type="term" value="F:helicase activity"/>
    <property type="evidence" value="ECO:0007669"/>
    <property type="project" value="UniProtKB-KW"/>
</dbReference>
<dbReference type="InterPro" id="IPR038726">
    <property type="entry name" value="PDDEXK_AddAB-type"/>
</dbReference>
<organism evidence="5">
    <name type="scientific">uncultured Quadrisphaera sp</name>
    <dbReference type="NCBI Taxonomy" id="904978"/>
    <lineage>
        <taxon>Bacteria</taxon>
        <taxon>Bacillati</taxon>
        <taxon>Actinomycetota</taxon>
        <taxon>Actinomycetes</taxon>
        <taxon>Kineosporiales</taxon>
        <taxon>Kineosporiaceae</taxon>
        <taxon>Quadrisphaera</taxon>
        <taxon>environmental samples</taxon>
    </lineage>
</organism>
<dbReference type="Pfam" id="PF12705">
    <property type="entry name" value="PDDEXK_1"/>
    <property type="match status" value="1"/>
</dbReference>
<feature type="domain" description="PD-(D/E)XK endonuclease-like" evidence="4">
    <location>
        <begin position="8"/>
        <end position="178"/>
    </location>
</feature>
<keyword evidence="1" id="KW-0227">DNA damage</keyword>
<evidence type="ECO:0000256" key="1">
    <source>
        <dbReference type="ARBA" id="ARBA00022763"/>
    </source>
</evidence>
<gene>
    <name evidence="5" type="ORF">AVDCRST_MAG35-2038</name>
</gene>
<keyword evidence="3" id="KW-0234">DNA repair</keyword>
<proteinExistence type="predicted"/>
<evidence type="ECO:0000313" key="5">
    <source>
        <dbReference type="EMBL" id="CAA9421801.1"/>
    </source>
</evidence>
<keyword evidence="2 5" id="KW-0547">Nucleotide-binding</keyword>
<protein>
    <submittedName>
        <fullName evidence="5">ATP-dependent DNA helicase SCO5184</fullName>
    </submittedName>
</protein>